<dbReference type="InParanoid" id="I7LUS7"/>
<accession>I7LUS7</accession>
<feature type="compositionally biased region" description="Polar residues" evidence="1">
    <location>
        <begin position="1"/>
        <end position="10"/>
    </location>
</feature>
<name>I7LUS7_TETTS</name>
<sequence>MNKNLLNVSGNPDHEEEEKQQIKVVKSEYVTGLNSTLKNTNNLQSNLIKNDNKPTVTNKNQNSNNEDFSNVKNPLEDDVNPLHSQYPQNNTPPPNPMMHNVNNPLVDNNPNNYGQTNLFGNYQNQYSQPMPYQQQQGGFPNQGFQNNQGLYNQPYQPPQYNSPYQQPPQQFNVQYPGQNNLSQDQAMYKSQNSNSEGFSITEDQKKYLIVGIIVCLVLIVLIF</sequence>
<evidence type="ECO:0000256" key="2">
    <source>
        <dbReference type="SAM" id="Phobius"/>
    </source>
</evidence>
<reference evidence="4" key="1">
    <citation type="journal article" date="2006" name="PLoS Biol.">
        <title>Macronuclear genome sequence of the ciliate Tetrahymena thermophila, a model eukaryote.</title>
        <authorList>
            <person name="Eisen J.A."/>
            <person name="Coyne R.S."/>
            <person name="Wu M."/>
            <person name="Wu D."/>
            <person name="Thiagarajan M."/>
            <person name="Wortman J.R."/>
            <person name="Badger J.H."/>
            <person name="Ren Q."/>
            <person name="Amedeo P."/>
            <person name="Jones K.M."/>
            <person name="Tallon L.J."/>
            <person name="Delcher A.L."/>
            <person name="Salzberg S.L."/>
            <person name="Silva J.C."/>
            <person name="Haas B.J."/>
            <person name="Majoros W.H."/>
            <person name="Farzad M."/>
            <person name="Carlton J.M."/>
            <person name="Smith R.K. Jr."/>
            <person name="Garg J."/>
            <person name="Pearlman R.E."/>
            <person name="Karrer K.M."/>
            <person name="Sun L."/>
            <person name="Manning G."/>
            <person name="Elde N.C."/>
            <person name="Turkewitz A.P."/>
            <person name="Asai D.J."/>
            <person name="Wilkes D.E."/>
            <person name="Wang Y."/>
            <person name="Cai H."/>
            <person name="Collins K."/>
            <person name="Stewart B.A."/>
            <person name="Lee S.R."/>
            <person name="Wilamowska K."/>
            <person name="Weinberg Z."/>
            <person name="Ruzzo W.L."/>
            <person name="Wloga D."/>
            <person name="Gaertig J."/>
            <person name="Frankel J."/>
            <person name="Tsao C.-C."/>
            <person name="Gorovsky M.A."/>
            <person name="Keeling P.J."/>
            <person name="Waller R.F."/>
            <person name="Patron N.J."/>
            <person name="Cherry J.M."/>
            <person name="Stover N.A."/>
            <person name="Krieger C.J."/>
            <person name="del Toro C."/>
            <person name="Ryder H.F."/>
            <person name="Williamson S.C."/>
            <person name="Barbeau R.A."/>
            <person name="Hamilton E.P."/>
            <person name="Orias E."/>
        </authorList>
    </citation>
    <scope>NUCLEOTIDE SEQUENCE [LARGE SCALE GENOMIC DNA]</scope>
    <source>
        <strain evidence="4">SB210</strain>
    </source>
</reference>
<dbReference type="GeneID" id="7841037"/>
<keyword evidence="2 3" id="KW-0812">Transmembrane</keyword>
<dbReference type="HOGENOM" id="CLU_1242304_0_0_1"/>
<gene>
    <name evidence="3" type="ORF">TTHERM_00125310</name>
</gene>
<protein>
    <submittedName>
        <fullName evidence="3">Transmembrane protein, putative</fullName>
    </submittedName>
</protein>
<feature type="transmembrane region" description="Helical" evidence="2">
    <location>
        <begin position="207"/>
        <end position="222"/>
    </location>
</feature>
<feature type="region of interest" description="Disordered" evidence="1">
    <location>
        <begin position="131"/>
        <end position="157"/>
    </location>
</feature>
<dbReference type="Proteomes" id="UP000009168">
    <property type="component" value="Unassembled WGS sequence"/>
</dbReference>
<organism evidence="3 4">
    <name type="scientific">Tetrahymena thermophila (strain SB210)</name>
    <dbReference type="NCBI Taxonomy" id="312017"/>
    <lineage>
        <taxon>Eukaryota</taxon>
        <taxon>Sar</taxon>
        <taxon>Alveolata</taxon>
        <taxon>Ciliophora</taxon>
        <taxon>Intramacronucleata</taxon>
        <taxon>Oligohymenophorea</taxon>
        <taxon>Hymenostomatida</taxon>
        <taxon>Tetrahymenina</taxon>
        <taxon>Tetrahymenidae</taxon>
        <taxon>Tetrahymena</taxon>
    </lineage>
</organism>
<feature type="compositionally biased region" description="Polar residues" evidence="1">
    <location>
        <begin position="45"/>
        <end position="72"/>
    </location>
</feature>
<evidence type="ECO:0000256" key="1">
    <source>
        <dbReference type="SAM" id="MobiDB-lite"/>
    </source>
</evidence>
<evidence type="ECO:0000313" key="3">
    <source>
        <dbReference type="EMBL" id="EAR95965.1"/>
    </source>
</evidence>
<keyword evidence="4" id="KW-1185">Reference proteome</keyword>
<dbReference type="KEGG" id="tet:TTHERM_00125310"/>
<dbReference type="RefSeq" id="XP_001016210.1">
    <property type="nucleotide sequence ID" value="XM_001016210.2"/>
</dbReference>
<proteinExistence type="predicted"/>
<keyword evidence="2" id="KW-1133">Transmembrane helix</keyword>
<evidence type="ECO:0000313" key="4">
    <source>
        <dbReference type="Proteomes" id="UP000009168"/>
    </source>
</evidence>
<feature type="region of interest" description="Disordered" evidence="1">
    <location>
        <begin position="1"/>
        <end position="20"/>
    </location>
</feature>
<dbReference type="EMBL" id="GG662699">
    <property type="protein sequence ID" value="EAR95965.1"/>
    <property type="molecule type" value="Genomic_DNA"/>
</dbReference>
<feature type="region of interest" description="Disordered" evidence="1">
    <location>
        <begin position="45"/>
        <end position="99"/>
    </location>
</feature>
<dbReference type="AlphaFoldDB" id="I7LUS7"/>
<keyword evidence="2" id="KW-0472">Membrane</keyword>